<sequence>MASSPTPRYVPRPELSFPPAAQPHLVRAVQKDAHYLAQLQAAAHDVARSVLGVRALHRHAALVAAVAQCAYFLTATAGGAQTLGEEYVNAVMVGPSGRVVHRRRRVLFIFLHIVLPMLSAQLYRSVSHALQRAQAARAQTHQRAVLRANAVRAAPPRKSRGDRIVDWWASALPVEGLERIKSWLRWGASAHLAVFYMSGKYYSVAQRAARVRYISTIPARPGQSPPSYEVLGFLLAFQLVVKSMLGLIRVHRSATSESASEKRAQPKETVRIDDSIWSHASTPAVRLESGMGDDVAADEPGGAHVPLVYPDPDALPSREALQLPASASRATLEAARAVARGKAAQLENAGESIRRCTLCMETRRPERGASAVTQCGHVFDWGCITNWVKEKPECPLCRSRITPATILPIYNF</sequence>
<reference evidence="22 23" key="1">
    <citation type="journal article" date="2018" name="Mol. Biol. Evol.">
        <title>Broad Genomic Sampling Reveals a Smut Pathogenic Ancestry of the Fungal Clade Ustilaginomycotina.</title>
        <authorList>
            <person name="Kijpornyongpan T."/>
            <person name="Mondo S.J."/>
            <person name="Barry K."/>
            <person name="Sandor L."/>
            <person name="Lee J."/>
            <person name="Lipzen A."/>
            <person name="Pangilinan J."/>
            <person name="LaButti K."/>
            <person name="Hainaut M."/>
            <person name="Henrissat B."/>
            <person name="Grigoriev I.V."/>
            <person name="Spatafora J.W."/>
            <person name="Aime M.C."/>
        </authorList>
    </citation>
    <scope>NUCLEOTIDE SEQUENCE [LARGE SCALE GENOMIC DNA]</scope>
    <source>
        <strain evidence="22 23">MCA 4186</strain>
    </source>
</reference>
<dbReference type="SUPFAM" id="SSF57850">
    <property type="entry name" value="RING/U-box"/>
    <property type="match status" value="1"/>
</dbReference>
<comment type="pathway">
    <text evidence="3">Protein modification; protein ubiquitination.</text>
</comment>
<evidence type="ECO:0000256" key="20">
    <source>
        <dbReference type="SAM" id="Phobius"/>
    </source>
</evidence>
<dbReference type="RefSeq" id="XP_025598600.1">
    <property type="nucleotide sequence ID" value="XM_025744139.1"/>
</dbReference>
<evidence type="ECO:0000256" key="11">
    <source>
        <dbReference type="ARBA" id="ARBA00022771"/>
    </source>
</evidence>
<evidence type="ECO:0000313" key="22">
    <source>
        <dbReference type="EMBL" id="PWN98321.1"/>
    </source>
</evidence>
<evidence type="ECO:0000256" key="2">
    <source>
        <dbReference type="ARBA" id="ARBA00004585"/>
    </source>
</evidence>
<dbReference type="InterPro" id="IPR006845">
    <property type="entry name" value="Pex_N"/>
</dbReference>
<dbReference type="Proteomes" id="UP000245946">
    <property type="component" value="Unassembled WGS sequence"/>
</dbReference>
<dbReference type="EC" id="2.3.2.27" evidence="5"/>
<dbReference type="SMART" id="SM00184">
    <property type="entry name" value="RING"/>
    <property type="match status" value="1"/>
</dbReference>
<dbReference type="Pfam" id="PF13639">
    <property type="entry name" value="zf-RING_2"/>
    <property type="match status" value="1"/>
</dbReference>
<keyword evidence="8" id="KW-0808">Transferase</keyword>
<evidence type="ECO:0000256" key="17">
    <source>
        <dbReference type="ARBA" id="ARBA00023140"/>
    </source>
</evidence>
<keyword evidence="17" id="KW-0576">Peroxisome</keyword>
<keyword evidence="14" id="KW-0653">Protein transport</keyword>
<dbReference type="OrthoDB" id="6270329at2759"/>
<keyword evidence="7" id="KW-0962">Peroxisome biogenesis</keyword>
<evidence type="ECO:0000256" key="1">
    <source>
        <dbReference type="ARBA" id="ARBA00000900"/>
    </source>
</evidence>
<evidence type="ECO:0000256" key="10">
    <source>
        <dbReference type="ARBA" id="ARBA00022723"/>
    </source>
</evidence>
<keyword evidence="9 20" id="KW-0812">Transmembrane</keyword>
<dbReference type="PROSITE" id="PS50089">
    <property type="entry name" value="ZF_RING_2"/>
    <property type="match status" value="1"/>
</dbReference>
<dbReference type="GO" id="GO:0016562">
    <property type="term" value="P:protein import into peroxisome matrix, receptor recycling"/>
    <property type="evidence" value="ECO:0007669"/>
    <property type="project" value="UniProtKB-ARBA"/>
</dbReference>
<dbReference type="EMBL" id="KZ819292">
    <property type="protein sequence ID" value="PWN98321.1"/>
    <property type="molecule type" value="Genomic_DNA"/>
</dbReference>
<evidence type="ECO:0000256" key="12">
    <source>
        <dbReference type="ARBA" id="ARBA00022786"/>
    </source>
</evidence>
<dbReference type="InterPro" id="IPR013083">
    <property type="entry name" value="Znf_RING/FYVE/PHD"/>
</dbReference>
<keyword evidence="11 19" id="KW-0863">Zinc-finger</keyword>
<dbReference type="PANTHER" id="PTHR23350">
    <property type="entry name" value="PEROXISOME ASSEMBLY PROTEIN 10"/>
    <property type="match status" value="1"/>
</dbReference>
<feature type="domain" description="RING-type" evidence="21">
    <location>
        <begin position="356"/>
        <end position="398"/>
    </location>
</feature>
<evidence type="ECO:0000256" key="19">
    <source>
        <dbReference type="PROSITE-ProRule" id="PRU00175"/>
    </source>
</evidence>
<dbReference type="AlphaFoldDB" id="A0A316Z9R0"/>
<dbReference type="GO" id="GO:0016567">
    <property type="term" value="P:protein ubiquitination"/>
    <property type="evidence" value="ECO:0007669"/>
    <property type="project" value="UniProtKB-ARBA"/>
</dbReference>
<dbReference type="Pfam" id="PF04757">
    <property type="entry name" value="Pex2_Pex12"/>
    <property type="match status" value="1"/>
</dbReference>
<dbReference type="GO" id="GO:0008270">
    <property type="term" value="F:zinc ion binding"/>
    <property type="evidence" value="ECO:0007669"/>
    <property type="project" value="UniProtKB-KW"/>
</dbReference>
<evidence type="ECO:0000256" key="7">
    <source>
        <dbReference type="ARBA" id="ARBA00022593"/>
    </source>
</evidence>
<evidence type="ECO:0000256" key="16">
    <source>
        <dbReference type="ARBA" id="ARBA00023136"/>
    </source>
</evidence>
<evidence type="ECO:0000256" key="8">
    <source>
        <dbReference type="ARBA" id="ARBA00022679"/>
    </source>
</evidence>
<name>A0A316Z9R0_9BASI</name>
<keyword evidence="10" id="KW-0479">Metal-binding</keyword>
<comment type="similarity">
    <text evidence="4">Belongs to the pex2/pex10/pex12 family.</text>
</comment>
<evidence type="ECO:0000256" key="9">
    <source>
        <dbReference type="ARBA" id="ARBA00022692"/>
    </source>
</evidence>
<evidence type="ECO:0000256" key="15">
    <source>
        <dbReference type="ARBA" id="ARBA00022989"/>
    </source>
</evidence>
<evidence type="ECO:0000256" key="14">
    <source>
        <dbReference type="ARBA" id="ARBA00022927"/>
    </source>
</evidence>
<comment type="catalytic activity">
    <reaction evidence="1">
        <text>S-ubiquitinyl-[E2 ubiquitin-conjugating enzyme]-L-cysteine + [acceptor protein]-L-lysine = [E2 ubiquitin-conjugating enzyme]-L-cysteine + N(6)-ubiquitinyl-[acceptor protein]-L-lysine.</text>
        <dbReference type="EC" id="2.3.2.27"/>
    </reaction>
</comment>
<gene>
    <name evidence="22" type="ORF">FA09DRAFT_338731</name>
</gene>
<organism evidence="22 23">
    <name type="scientific">Tilletiopsis washingtonensis</name>
    <dbReference type="NCBI Taxonomy" id="58919"/>
    <lineage>
        <taxon>Eukaryota</taxon>
        <taxon>Fungi</taxon>
        <taxon>Dikarya</taxon>
        <taxon>Basidiomycota</taxon>
        <taxon>Ustilaginomycotina</taxon>
        <taxon>Exobasidiomycetes</taxon>
        <taxon>Entylomatales</taxon>
        <taxon>Entylomatales incertae sedis</taxon>
        <taxon>Tilletiopsis</taxon>
    </lineage>
</organism>
<accession>A0A316Z9R0</accession>
<proteinExistence type="inferred from homology"/>
<comment type="subcellular location">
    <subcellularLocation>
        <location evidence="2">Peroxisome membrane</location>
        <topology evidence="2">Multi-pass membrane protein</topology>
    </subcellularLocation>
</comment>
<evidence type="ECO:0000313" key="23">
    <source>
        <dbReference type="Proteomes" id="UP000245946"/>
    </source>
</evidence>
<dbReference type="GO" id="GO:0061630">
    <property type="term" value="F:ubiquitin protein ligase activity"/>
    <property type="evidence" value="ECO:0007669"/>
    <property type="project" value="UniProtKB-EC"/>
</dbReference>
<dbReference type="PANTHER" id="PTHR23350:SF0">
    <property type="entry name" value="PEROXISOME BIOGENESIS FACTOR 10"/>
    <property type="match status" value="1"/>
</dbReference>
<dbReference type="GeneID" id="37271683"/>
<dbReference type="Gene3D" id="3.30.40.10">
    <property type="entry name" value="Zinc/RING finger domain, C3HC4 (zinc finger)"/>
    <property type="match status" value="1"/>
</dbReference>
<keyword evidence="6" id="KW-0813">Transport</keyword>
<dbReference type="InterPro" id="IPR001841">
    <property type="entry name" value="Znf_RING"/>
</dbReference>
<keyword evidence="12" id="KW-0833">Ubl conjugation pathway</keyword>
<evidence type="ECO:0000256" key="18">
    <source>
        <dbReference type="ARBA" id="ARBA00041230"/>
    </source>
</evidence>
<feature type="transmembrane region" description="Helical" evidence="20">
    <location>
        <begin position="106"/>
        <end position="123"/>
    </location>
</feature>
<dbReference type="GO" id="GO:0005778">
    <property type="term" value="C:peroxisomal membrane"/>
    <property type="evidence" value="ECO:0007669"/>
    <property type="project" value="UniProtKB-SubCell"/>
</dbReference>
<dbReference type="InterPro" id="IPR025654">
    <property type="entry name" value="PEX2/10"/>
</dbReference>
<evidence type="ECO:0000256" key="13">
    <source>
        <dbReference type="ARBA" id="ARBA00022833"/>
    </source>
</evidence>
<keyword evidence="13" id="KW-0862">Zinc</keyword>
<evidence type="ECO:0000259" key="21">
    <source>
        <dbReference type="PROSITE" id="PS50089"/>
    </source>
</evidence>
<keyword evidence="23" id="KW-1185">Reference proteome</keyword>
<protein>
    <recommendedName>
        <fullName evidence="5">RING-type E3 ubiquitin transferase</fullName>
        <ecNumber evidence="5">2.3.2.27</ecNumber>
    </recommendedName>
    <alternativeName>
        <fullName evidence="18">Peroxin-10</fullName>
    </alternativeName>
</protein>
<dbReference type="STRING" id="58919.A0A316Z9R0"/>
<evidence type="ECO:0000256" key="4">
    <source>
        <dbReference type="ARBA" id="ARBA00008704"/>
    </source>
</evidence>
<keyword evidence="15 20" id="KW-1133">Transmembrane helix</keyword>
<evidence type="ECO:0000256" key="3">
    <source>
        <dbReference type="ARBA" id="ARBA00004906"/>
    </source>
</evidence>
<keyword evidence="16 20" id="KW-0472">Membrane</keyword>
<evidence type="ECO:0000256" key="6">
    <source>
        <dbReference type="ARBA" id="ARBA00022448"/>
    </source>
</evidence>
<evidence type="ECO:0000256" key="5">
    <source>
        <dbReference type="ARBA" id="ARBA00012483"/>
    </source>
</evidence>
<dbReference type="CDD" id="cd16527">
    <property type="entry name" value="RING-HC_PEX10"/>
    <property type="match status" value="1"/>
</dbReference>